<protein>
    <submittedName>
        <fullName evidence="3">GNAT family N-acetyltransferase</fullName>
    </submittedName>
</protein>
<feature type="domain" description="N-acetyltransferase" evidence="2">
    <location>
        <begin position="3"/>
        <end position="162"/>
    </location>
</feature>
<dbReference type="Gene3D" id="3.40.630.30">
    <property type="match status" value="1"/>
</dbReference>
<dbReference type="CDD" id="cd04301">
    <property type="entry name" value="NAT_SF"/>
    <property type="match status" value="1"/>
</dbReference>
<dbReference type="InterPro" id="IPR050769">
    <property type="entry name" value="NAT_camello-type"/>
</dbReference>
<dbReference type="InterPro" id="IPR000182">
    <property type="entry name" value="GNAT_dom"/>
</dbReference>
<dbReference type="Proteomes" id="UP000094313">
    <property type="component" value="Chromosome"/>
</dbReference>
<dbReference type="AlphaFoldDB" id="A0A1D7QJ42"/>
<proteinExistence type="predicted"/>
<reference evidence="3 4" key="1">
    <citation type="submission" date="2016-08" db="EMBL/GenBank/DDBJ databases">
        <authorList>
            <person name="Seilhamer J.J."/>
        </authorList>
    </citation>
    <scope>NUCLEOTIDE SEQUENCE [LARGE SCALE GENOMIC DNA]</scope>
    <source>
        <strain evidence="3 4">DX4</strain>
    </source>
</reference>
<dbReference type="Pfam" id="PF00583">
    <property type="entry name" value="Acetyltransf_1"/>
    <property type="match status" value="1"/>
</dbReference>
<evidence type="ECO:0000313" key="3">
    <source>
        <dbReference type="EMBL" id="AOM78687.1"/>
    </source>
</evidence>
<evidence type="ECO:0000259" key="2">
    <source>
        <dbReference type="PROSITE" id="PS51186"/>
    </source>
</evidence>
<gene>
    <name evidence="3" type="ORF">BFS30_16800</name>
</gene>
<dbReference type="EMBL" id="CP017141">
    <property type="protein sequence ID" value="AOM78687.1"/>
    <property type="molecule type" value="Genomic_DNA"/>
</dbReference>
<dbReference type="SUPFAM" id="SSF55729">
    <property type="entry name" value="Acyl-CoA N-acyltransferases (Nat)"/>
    <property type="match status" value="1"/>
</dbReference>
<dbReference type="KEGG" id="psty:BFS30_16800"/>
<dbReference type="OrthoDB" id="9799681at2"/>
<accession>A0A1D7QJ42</accession>
<dbReference type="InterPro" id="IPR016181">
    <property type="entry name" value="Acyl_CoA_acyltransferase"/>
</dbReference>
<keyword evidence="1 3" id="KW-0808">Transferase</keyword>
<organism evidence="3 4">
    <name type="scientific">Pedobacter steynii</name>
    <dbReference type="NCBI Taxonomy" id="430522"/>
    <lineage>
        <taxon>Bacteria</taxon>
        <taxon>Pseudomonadati</taxon>
        <taxon>Bacteroidota</taxon>
        <taxon>Sphingobacteriia</taxon>
        <taxon>Sphingobacteriales</taxon>
        <taxon>Sphingobacteriaceae</taxon>
        <taxon>Pedobacter</taxon>
    </lineage>
</organism>
<evidence type="ECO:0000256" key="1">
    <source>
        <dbReference type="ARBA" id="ARBA00022679"/>
    </source>
</evidence>
<dbReference type="PROSITE" id="PS51186">
    <property type="entry name" value="GNAT"/>
    <property type="match status" value="1"/>
</dbReference>
<dbReference type="GO" id="GO:0008080">
    <property type="term" value="F:N-acetyltransferase activity"/>
    <property type="evidence" value="ECO:0007669"/>
    <property type="project" value="InterPro"/>
</dbReference>
<keyword evidence="4" id="KW-1185">Reference proteome</keyword>
<evidence type="ECO:0000313" key="4">
    <source>
        <dbReference type="Proteomes" id="UP000094313"/>
    </source>
</evidence>
<sequence length="162" mass="18421">MSVHIEQIKNESSAAVIEIILPIQQIEFNVPITLNDQPDLLDIENAYYQTGGGFWGARVEGELAGTIALLKYDHDSAAIRKMFVKKEYRGKELGLAQRLLETLIAYCKENQIRHLYLGTVSVLQAAMRFYERNGFEKIEKSALPESFPLMNADNVFYHLAIK</sequence>
<dbReference type="PANTHER" id="PTHR13947">
    <property type="entry name" value="GNAT FAMILY N-ACETYLTRANSFERASE"/>
    <property type="match status" value="1"/>
</dbReference>
<name>A0A1D7QJ42_9SPHI</name>
<dbReference type="PANTHER" id="PTHR13947:SF37">
    <property type="entry name" value="LD18367P"/>
    <property type="match status" value="1"/>
</dbReference>
<dbReference type="RefSeq" id="WP_069380351.1">
    <property type="nucleotide sequence ID" value="NZ_CP017141.1"/>
</dbReference>